<dbReference type="OrthoDB" id="1258954at2"/>
<sequence length="180" mass="21578">MKAKMQWIEEGYKMFSHRGPEGIKIEKLAREVGINKSSFYHHFADVEIFTEHLLEHHLGHIIQLAEKEKQATNLDELIEIFIQHKTDLLFNRYLRVHRNNPRFLKYLITTNEIAGNAILNIWAQILELEENSYLARLVLKLSVENFFLQITDKTINQKWLKDYFNQLKTMVREFKKNNHK</sequence>
<evidence type="ECO:0000256" key="2">
    <source>
        <dbReference type="PROSITE-ProRule" id="PRU00335"/>
    </source>
</evidence>
<comment type="caution">
    <text evidence="4">The sequence shown here is derived from an EMBL/GenBank/DDBJ whole genome shotgun (WGS) entry which is preliminary data.</text>
</comment>
<feature type="DNA-binding region" description="H-T-H motif" evidence="2">
    <location>
        <begin position="24"/>
        <end position="43"/>
    </location>
</feature>
<keyword evidence="1 2" id="KW-0238">DNA-binding</keyword>
<dbReference type="InterPro" id="IPR009057">
    <property type="entry name" value="Homeodomain-like_sf"/>
</dbReference>
<accession>A0A504JDN9</accession>
<organism evidence="4 5">
    <name type="scientific">Aquimarina algicola</name>
    <dbReference type="NCBI Taxonomy" id="2589995"/>
    <lineage>
        <taxon>Bacteria</taxon>
        <taxon>Pseudomonadati</taxon>
        <taxon>Bacteroidota</taxon>
        <taxon>Flavobacteriia</taxon>
        <taxon>Flavobacteriales</taxon>
        <taxon>Flavobacteriaceae</taxon>
        <taxon>Aquimarina</taxon>
    </lineage>
</organism>
<dbReference type="InterPro" id="IPR001647">
    <property type="entry name" value="HTH_TetR"/>
</dbReference>
<dbReference type="Proteomes" id="UP000315540">
    <property type="component" value="Unassembled WGS sequence"/>
</dbReference>
<dbReference type="EMBL" id="VFWZ01000002">
    <property type="protein sequence ID" value="TPN86752.1"/>
    <property type="molecule type" value="Genomic_DNA"/>
</dbReference>
<feature type="domain" description="HTH tetR-type" evidence="3">
    <location>
        <begin position="1"/>
        <end position="61"/>
    </location>
</feature>
<gene>
    <name evidence="4" type="ORF">FHK87_03895</name>
</gene>
<reference evidence="4 5" key="1">
    <citation type="submission" date="2019-06" db="EMBL/GenBank/DDBJ databases">
        <authorList>
            <person name="Meng X."/>
        </authorList>
    </citation>
    <scope>NUCLEOTIDE SEQUENCE [LARGE SCALE GENOMIC DNA]</scope>
    <source>
        <strain evidence="4 5">M625</strain>
    </source>
</reference>
<dbReference type="AlphaFoldDB" id="A0A504JDN9"/>
<keyword evidence="5" id="KW-1185">Reference proteome</keyword>
<name>A0A504JDN9_9FLAO</name>
<dbReference type="RefSeq" id="WP_140590027.1">
    <property type="nucleotide sequence ID" value="NZ_VFWZ01000002.1"/>
</dbReference>
<evidence type="ECO:0000259" key="3">
    <source>
        <dbReference type="PROSITE" id="PS50977"/>
    </source>
</evidence>
<protein>
    <submittedName>
        <fullName evidence="4">TetR/AcrR family transcriptional regulator</fullName>
    </submittedName>
</protein>
<dbReference type="GO" id="GO:0003677">
    <property type="term" value="F:DNA binding"/>
    <property type="evidence" value="ECO:0007669"/>
    <property type="project" value="UniProtKB-UniRule"/>
</dbReference>
<dbReference type="SUPFAM" id="SSF46689">
    <property type="entry name" value="Homeodomain-like"/>
    <property type="match status" value="1"/>
</dbReference>
<evidence type="ECO:0000313" key="5">
    <source>
        <dbReference type="Proteomes" id="UP000315540"/>
    </source>
</evidence>
<proteinExistence type="predicted"/>
<dbReference type="Gene3D" id="1.10.357.10">
    <property type="entry name" value="Tetracycline Repressor, domain 2"/>
    <property type="match status" value="1"/>
</dbReference>
<dbReference type="Pfam" id="PF00440">
    <property type="entry name" value="TetR_N"/>
    <property type="match status" value="1"/>
</dbReference>
<evidence type="ECO:0000256" key="1">
    <source>
        <dbReference type="ARBA" id="ARBA00023125"/>
    </source>
</evidence>
<evidence type="ECO:0000313" key="4">
    <source>
        <dbReference type="EMBL" id="TPN86752.1"/>
    </source>
</evidence>
<dbReference type="PROSITE" id="PS50977">
    <property type="entry name" value="HTH_TETR_2"/>
    <property type="match status" value="1"/>
</dbReference>